<gene>
    <name evidence="2" type="ORF">V9T40_010539</name>
</gene>
<sequence>MRHSHSSRAEEERAERNWRIVGPWLWLWLWLRLLLHGPSATAAADQHREAKWFFLPRTVTAYQRERSSILETVTSSCVLVPESLPTCRNARQQVLHLHPTSTVNLEMEKTTSPKLAEGTGLGDANEFLFSSGGPSIEDRDSQLAVNEPGSRQLSSWAEYFGVQAVTVTQTLVHFVTVKYRDPNTVIIFDVKGCRPTQLPFNLSLCSDSASDSDSDSDGSSTIDDNAAIYSHPVNSLTKQVHYVP</sequence>
<evidence type="ECO:0000256" key="1">
    <source>
        <dbReference type="SAM" id="SignalP"/>
    </source>
</evidence>
<comment type="caution">
    <text evidence="2">The sequence shown here is derived from an EMBL/GenBank/DDBJ whole genome shotgun (WGS) entry which is preliminary data.</text>
</comment>
<accession>A0AAN9T7L2</accession>
<keyword evidence="1" id="KW-0732">Signal</keyword>
<name>A0AAN9T7L2_9HEMI</name>
<evidence type="ECO:0000313" key="2">
    <source>
        <dbReference type="EMBL" id="KAK7573348.1"/>
    </source>
</evidence>
<evidence type="ECO:0000313" key="3">
    <source>
        <dbReference type="Proteomes" id="UP001367676"/>
    </source>
</evidence>
<dbReference type="EMBL" id="JBBCAQ010000037">
    <property type="protein sequence ID" value="KAK7573348.1"/>
    <property type="molecule type" value="Genomic_DNA"/>
</dbReference>
<feature type="chain" id="PRO_5042946007" evidence="1">
    <location>
        <begin position="44"/>
        <end position="244"/>
    </location>
</feature>
<dbReference type="AlphaFoldDB" id="A0AAN9T7L2"/>
<keyword evidence="3" id="KW-1185">Reference proteome</keyword>
<dbReference type="Proteomes" id="UP001367676">
    <property type="component" value="Unassembled WGS sequence"/>
</dbReference>
<proteinExistence type="predicted"/>
<feature type="signal peptide" evidence="1">
    <location>
        <begin position="1"/>
        <end position="43"/>
    </location>
</feature>
<organism evidence="2 3">
    <name type="scientific">Parthenolecanium corni</name>
    <dbReference type="NCBI Taxonomy" id="536013"/>
    <lineage>
        <taxon>Eukaryota</taxon>
        <taxon>Metazoa</taxon>
        <taxon>Ecdysozoa</taxon>
        <taxon>Arthropoda</taxon>
        <taxon>Hexapoda</taxon>
        <taxon>Insecta</taxon>
        <taxon>Pterygota</taxon>
        <taxon>Neoptera</taxon>
        <taxon>Paraneoptera</taxon>
        <taxon>Hemiptera</taxon>
        <taxon>Sternorrhyncha</taxon>
        <taxon>Coccoidea</taxon>
        <taxon>Coccidae</taxon>
        <taxon>Parthenolecanium</taxon>
    </lineage>
</organism>
<reference evidence="2 3" key="1">
    <citation type="submission" date="2024-03" db="EMBL/GenBank/DDBJ databases">
        <title>Adaptation during the transition from Ophiocordyceps entomopathogen to insect associate is accompanied by gene loss and intensified selection.</title>
        <authorList>
            <person name="Ward C.M."/>
            <person name="Onetto C.A."/>
            <person name="Borneman A.R."/>
        </authorList>
    </citation>
    <scope>NUCLEOTIDE SEQUENCE [LARGE SCALE GENOMIC DNA]</scope>
    <source>
        <strain evidence="2">AWRI1</strain>
        <tissue evidence="2">Single Adult Female</tissue>
    </source>
</reference>
<protein>
    <submittedName>
        <fullName evidence="2">Uncharacterized protein</fullName>
    </submittedName>
</protein>